<proteinExistence type="predicted"/>
<evidence type="ECO:0000313" key="1">
    <source>
        <dbReference type="EMBL" id="KAG1808954.1"/>
    </source>
</evidence>
<name>A0A9P7E1M6_9AGAM</name>
<dbReference type="InterPro" id="IPR041078">
    <property type="entry name" value="Plavaka"/>
</dbReference>
<dbReference type="EMBL" id="JABBWG010000036">
    <property type="protein sequence ID" value="KAG1808954.1"/>
    <property type="molecule type" value="Genomic_DNA"/>
</dbReference>
<gene>
    <name evidence="1" type="ORF">BJ212DRAFT_1302844</name>
</gene>
<comment type="caution">
    <text evidence="1">The sequence shown here is derived from an EMBL/GenBank/DDBJ whole genome shotgun (WGS) entry which is preliminary data.</text>
</comment>
<dbReference type="Proteomes" id="UP000807769">
    <property type="component" value="Unassembled WGS sequence"/>
</dbReference>
<reference evidence="1" key="1">
    <citation type="journal article" date="2020" name="New Phytol.">
        <title>Comparative genomics reveals dynamic genome evolution in host specialist ectomycorrhizal fungi.</title>
        <authorList>
            <person name="Lofgren L.A."/>
            <person name="Nguyen N.H."/>
            <person name="Vilgalys R."/>
            <person name="Ruytinx J."/>
            <person name="Liao H.L."/>
            <person name="Branco S."/>
            <person name="Kuo A."/>
            <person name="LaButti K."/>
            <person name="Lipzen A."/>
            <person name="Andreopoulos W."/>
            <person name="Pangilinan J."/>
            <person name="Riley R."/>
            <person name="Hundley H."/>
            <person name="Na H."/>
            <person name="Barry K."/>
            <person name="Grigoriev I.V."/>
            <person name="Stajich J.E."/>
            <person name="Kennedy P.G."/>
        </authorList>
    </citation>
    <scope>NUCLEOTIDE SEQUENCE</scope>
    <source>
        <strain evidence="1">MN1</strain>
    </source>
</reference>
<evidence type="ECO:0000313" key="2">
    <source>
        <dbReference type="Proteomes" id="UP000807769"/>
    </source>
</evidence>
<dbReference type="RefSeq" id="XP_041188946.1">
    <property type="nucleotide sequence ID" value="XM_041333337.1"/>
</dbReference>
<organism evidence="1 2">
    <name type="scientific">Suillus subaureus</name>
    <dbReference type="NCBI Taxonomy" id="48587"/>
    <lineage>
        <taxon>Eukaryota</taxon>
        <taxon>Fungi</taxon>
        <taxon>Dikarya</taxon>
        <taxon>Basidiomycota</taxon>
        <taxon>Agaricomycotina</taxon>
        <taxon>Agaricomycetes</taxon>
        <taxon>Agaricomycetidae</taxon>
        <taxon>Boletales</taxon>
        <taxon>Suillineae</taxon>
        <taxon>Suillaceae</taxon>
        <taxon>Suillus</taxon>
    </lineage>
</organism>
<keyword evidence="2" id="KW-1185">Reference proteome</keyword>
<sequence length="265" mass="30006">MDRTWEGGFLGLDRSKSGWVDIYGFNDPCFISFSEELAHEAALTYEQTTHLIQLVQHSRTEDFTLKNYADVRNTWEVVSHCLTLFESDTITVPLDGTDLEYMVYFHPLWDWVVDILQHPVIGPHCVFDAQQLSKFDRQTFIRFIDEPWTADAFLECQSQIPPDVKPLAFILYAGKSKLLSFSSKKGYPVITCLKWNGMGGGQVVGWLPLVKDNPKYKGTQQFANFKAAVWHASIKKVLALIVLPSKVANGQTVGTMSQGSFIAWC</sequence>
<dbReference type="AlphaFoldDB" id="A0A9P7E1M6"/>
<dbReference type="Pfam" id="PF18759">
    <property type="entry name" value="Plavaka"/>
    <property type="match status" value="1"/>
</dbReference>
<protein>
    <submittedName>
        <fullName evidence="1">Uncharacterized protein</fullName>
    </submittedName>
</protein>
<accession>A0A9P7E1M6</accession>
<dbReference type="GeneID" id="64627354"/>
<dbReference type="OrthoDB" id="2679253at2759"/>